<protein>
    <recommendedName>
        <fullName evidence="3">Kinesin motor domain-containing protein</fullName>
    </recommendedName>
</protein>
<name>A0A498JTQ2_MALDO</name>
<dbReference type="AlphaFoldDB" id="A0A498JTQ2"/>
<keyword evidence="2" id="KW-1185">Reference proteome</keyword>
<gene>
    <name evidence="1" type="ORF">DVH24_010751</name>
</gene>
<reference evidence="1 2" key="1">
    <citation type="submission" date="2018-10" db="EMBL/GenBank/DDBJ databases">
        <title>A high-quality apple genome assembly.</title>
        <authorList>
            <person name="Hu J."/>
        </authorList>
    </citation>
    <scope>NUCLEOTIDE SEQUENCE [LARGE SCALE GENOMIC DNA]</scope>
    <source>
        <strain evidence="2">cv. HFTH1</strain>
        <tissue evidence="1">Young leaf</tissue>
    </source>
</reference>
<organism evidence="1 2">
    <name type="scientific">Malus domestica</name>
    <name type="common">Apple</name>
    <name type="synonym">Pyrus malus</name>
    <dbReference type="NCBI Taxonomy" id="3750"/>
    <lineage>
        <taxon>Eukaryota</taxon>
        <taxon>Viridiplantae</taxon>
        <taxon>Streptophyta</taxon>
        <taxon>Embryophyta</taxon>
        <taxon>Tracheophyta</taxon>
        <taxon>Spermatophyta</taxon>
        <taxon>Magnoliopsida</taxon>
        <taxon>eudicotyledons</taxon>
        <taxon>Gunneridae</taxon>
        <taxon>Pentapetalae</taxon>
        <taxon>rosids</taxon>
        <taxon>fabids</taxon>
        <taxon>Rosales</taxon>
        <taxon>Rosaceae</taxon>
        <taxon>Amygdaloideae</taxon>
        <taxon>Maleae</taxon>
        <taxon>Malus</taxon>
    </lineage>
</organism>
<dbReference type="EMBL" id="RDQH01000331">
    <property type="protein sequence ID" value="RXH98426.1"/>
    <property type="molecule type" value="Genomic_DNA"/>
</dbReference>
<sequence length="73" mass="7856">MQVHELHQNSLYVCKSFSYAAAAAISTKKALNLDTNLATLVGPVSVLEVYNKQIRDLLVSGNQPGTAAKRPCP</sequence>
<proteinExistence type="predicted"/>
<evidence type="ECO:0000313" key="2">
    <source>
        <dbReference type="Proteomes" id="UP000290289"/>
    </source>
</evidence>
<evidence type="ECO:0008006" key="3">
    <source>
        <dbReference type="Google" id="ProtNLM"/>
    </source>
</evidence>
<accession>A0A498JTQ2</accession>
<comment type="caution">
    <text evidence="1">The sequence shown here is derived from an EMBL/GenBank/DDBJ whole genome shotgun (WGS) entry which is preliminary data.</text>
</comment>
<dbReference type="Proteomes" id="UP000290289">
    <property type="component" value="Chromosome 5"/>
</dbReference>
<evidence type="ECO:0000313" key="1">
    <source>
        <dbReference type="EMBL" id="RXH98426.1"/>
    </source>
</evidence>